<dbReference type="STRING" id="702114.A1355_08960"/>
<reference evidence="3" key="1">
    <citation type="submission" date="2016-03" db="EMBL/GenBank/DDBJ databases">
        <authorList>
            <person name="Heylen K."/>
            <person name="De Vos P."/>
            <person name="Vekeman B."/>
        </authorList>
    </citation>
    <scope>NUCLEOTIDE SEQUENCE [LARGE SCALE GENOMIC DNA]</scope>
    <source>
        <strain evidence="3">R-45383</strain>
    </source>
</reference>
<comment type="caution">
    <text evidence="2">The sequence shown here is derived from an EMBL/GenBank/DDBJ whole genome shotgun (WGS) entry which is preliminary data.</text>
</comment>
<proteinExistence type="predicted"/>
<keyword evidence="3" id="KW-1185">Reference proteome</keyword>
<gene>
    <name evidence="2" type="ORF">A1355_08960</name>
</gene>
<organism evidence="2 3">
    <name type="scientific">Methylomonas koyamae</name>
    <dbReference type="NCBI Taxonomy" id="702114"/>
    <lineage>
        <taxon>Bacteria</taxon>
        <taxon>Pseudomonadati</taxon>
        <taxon>Pseudomonadota</taxon>
        <taxon>Gammaproteobacteria</taxon>
        <taxon>Methylococcales</taxon>
        <taxon>Methylococcaceae</taxon>
        <taxon>Methylomonas</taxon>
    </lineage>
</organism>
<dbReference type="AlphaFoldDB" id="A0A177NFJ8"/>
<name>A0A177NFJ8_9GAMM</name>
<keyword evidence="1" id="KW-0472">Membrane</keyword>
<protein>
    <submittedName>
        <fullName evidence="2">Uncharacterized protein</fullName>
    </submittedName>
</protein>
<keyword evidence="1" id="KW-0812">Transmembrane</keyword>
<sequence>MASTAARKVAVGAVAGGPDDVALVVGQFPRRAEMVLVVAVGAAAGLGVVLFVQRQGPEAAGFE</sequence>
<evidence type="ECO:0000256" key="1">
    <source>
        <dbReference type="SAM" id="Phobius"/>
    </source>
</evidence>
<feature type="transmembrane region" description="Helical" evidence="1">
    <location>
        <begin position="34"/>
        <end position="52"/>
    </location>
</feature>
<evidence type="ECO:0000313" key="2">
    <source>
        <dbReference type="EMBL" id="OAI16836.1"/>
    </source>
</evidence>
<dbReference type="EMBL" id="LUUK01000182">
    <property type="protein sequence ID" value="OAI16836.1"/>
    <property type="molecule type" value="Genomic_DNA"/>
</dbReference>
<evidence type="ECO:0000313" key="3">
    <source>
        <dbReference type="Proteomes" id="UP000077628"/>
    </source>
</evidence>
<keyword evidence="1" id="KW-1133">Transmembrane helix</keyword>
<dbReference type="Proteomes" id="UP000077628">
    <property type="component" value="Unassembled WGS sequence"/>
</dbReference>
<accession>A0A177NFJ8</accession>